<dbReference type="SMART" id="SM00248">
    <property type="entry name" value="ANK"/>
    <property type="match status" value="3"/>
</dbReference>
<dbReference type="PANTHER" id="PTHR24198:SF165">
    <property type="entry name" value="ANKYRIN REPEAT-CONTAINING PROTEIN-RELATED"/>
    <property type="match status" value="1"/>
</dbReference>
<sequence>MMRHSNRLLLALVCLVAAVTVRAESLSPSMQRLCNRVDTQPFVAPGAKARIPSDPLLAAITTTDNAETIKRALGAASPDAPRGQLGTTPLVYAVSVSNWPAAKALIAAGANVNQATTYGETPLERAMGLMRGPIACQLIARGALVPPLSSKTAHWLPLAAAVSPADDAIALVTYLLDHSYDVDGRLPPANQTALHVAAETGNLGLARLLIKRGARLDAQTMDGETAQAVAKRSGQGEVLQLLVTQGATTRTQGHPLGTKP</sequence>
<dbReference type="SUPFAM" id="SSF48403">
    <property type="entry name" value="Ankyrin repeat"/>
    <property type="match status" value="1"/>
</dbReference>
<dbReference type="AlphaFoldDB" id="A0A0S4V9K4"/>
<keyword evidence="1" id="KW-0677">Repeat</keyword>
<dbReference type="Gene3D" id="1.25.40.20">
    <property type="entry name" value="Ankyrin repeat-containing domain"/>
    <property type="match status" value="2"/>
</dbReference>
<dbReference type="PROSITE" id="PS50297">
    <property type="entry name" value="ANK_REP_REGION"/>
    <property type="match status" value="2"/>
</dbReference>
<reference evidence="3" key="1">
    <citation type="submission" date="2015-10" db="EMBL/GenBank/DDBJ databases">
        <authorList>
            <person name="Gilbert D.G."/>
        </authorList>
    </citation>
    <scope>NUCLEOTIDE SEQUENCE</scope>
    <source>
        <strain evidence="3">Phyl III-seqv23</strain>
    </source>
</reference>
<evidence type="ECO:0000313" key="3">
    <source>
        <dbReference type="EMBL" id="CUV31022.1"/>
    </source>
</evidence>
<dbReference type="PANTHER" id="PTHR24198">
    <property type="entry name" value="ANKYRIN REPEAT AND PROTEIN KINASE DOMAIN-CONTAINING PROTEIN"/>
    <property type="match status" value="1"/>
</dbReference>
<name>A0A0S4V9K4_RALSL</name>
<evidence type="ECO:0000256" key="1">
    <source>
        <dbReference type="ARBA" id="ARBA00022737"/>
    </source>
</evidence>
<dbReference type="PROSITE" id="PS50088">
    <property type="entry name" value="ANK_REPEAT"/>
    <property type="match status" value="2"/>
</dbReference>
<gene>
    <name evidence="3" type="ORF">RUN1985_v1_770025</name>
</gene>
<evidence type="ECO:0000256" key="2">
    <source>
        <dbReference type="ARBA" id="ARBA00023043"/>
    </source>
</evidence>
<protein>
    <submittedName>
        <fullName evidence="3">Conserved hypothethical protein</fullName>
    </submittedName>
</protein>
<accession>A0A0S4V9K4</accession>
<dbReference type="InterPro" id="IPR036770">
    <property type="entry name" value="Ankyrin_rpt-contain_sf"/>
</dbReference>
<dbReference type="EMBL" id="LN899824">
    <property type="protein sequence ID" value="CUV31022.1"/>
    <property type="molecule type" value="Genomic_DNA"/>
</dbReference>
<dbReference type="InterPro" id="IPR002110">
    <property type="entry name" value="Ankyrin_rpt"/>
</dbReference>
<dbReference type="Pfam" id="PF00023">
    <property type="entry name" value="Ank"/>
    <property type="match status" value="1"/>
</dbReference>
<dbReference type="Pfam" id="PF12796">
    <property type="entry name" value="Ank_2"/>
    <property type="match status" value="1"/>
</dbReference>
<organism evidence="3">
    <name type="scientific">Ralstonia solanacearum</name>
    <name type="common">Pseudomonas solanacearum</name>
    <dbReference type="NCBI Taxonomy" id="305"/>
    <lineage>
        <taxon>Bacteria</taxon>
        <taxon>Pseudomonadati</taxon>
        <taxon>Pseudomonadota</taxon>
        <taxon>Betaproteobacteria</taxon>
        <taxon>Burkholderiales</taxon>
        <taxon>Burkholderiaceae</taxon>
        <taxon>Ralstonia</taxon>
        <taxon>Ralstonia solanacearum species complex</taxon>
    </lineage>
</organism>
<proteinExistence type="predicted"/>
<keyword evidence="2" id="KW-0040">ANK repeat</keyword>